<evidence type="ECO:0000259" key="17">
    <source>
        <dbReference type="SMART" id="SM01350"/>
    </source>
</evidence>
<dbReference type="OrthoDB" id="9804542at2"/>
<keyword evidence="9 15" id="KW-0311">Gluconate utilization</keyword>
<proteinExistence type="inferred from homology"/>
<evidence type="ECO:0000256" key="12">
    <source>
        <dbReference type="PIRNR" id="PIRNR000109"/>
    </source>
</evidence>
<feature type="binding site" description="in other chain" evidence="14">
    <location>
        <begin position="191"/>
        <end position="192"/>
    </location>
    <ligand>
        <name>substrate</name>
        <note>ligand shared between dimeric partners</note>
    </ligand>
</feature>
<comment type="pathway">
    <text evidence="2 12 15">Carbohydrate degradation; pentose phosphate pathway; D-ribulose 5-phosphate from D-glucose 6-phosphate (oxidative stage): step 3/3.</text>
</comment>
<keyword evidence="8 12" id="KW-0560">Oxidoreductase</keyword>
<comment type="similarity">
    <text evidence="3 12 15">Belongs to the 6-phosphogluconate dehydrogenase family.</text>
</comment>
<dbReference type="Pfam" id="PF00393">
    <property type="entry name" value="6PGD"/>
    <property type="match status" value="1"/>
</dbReference>
<gene>
    <name evidence="18" type="ORF">DDZ15_04620</name>
</gene>
<dbReference type="InterPro" id="IPR006115">
    <property type="entry name" value="6PGDH_NADP-bd"/>
</dbReference>
<evidence type="ECO:0000256" key="13">
    <source>
        <dbReference type="PIRSR" id="PIRSR000109-1"/>
    </source>
</evidence>
<feature type="active site" description="Proton acceptor" evidence="13">
    <location>
        <position position="188"/>
    </location>
</feature>
<dbReference type="SMART" id="SM01350">
    <property type="entry name" value="6PGD"/>
    <property type="match status" value="1"/>
</dbReference>
<evidence type="ECO:0000256" key="10">
    <source>
        <dbReference type="ARBA" id="ARBA00023126"/>
    </source>
</evidence>
<dbReference type="PROSITE" id="PS00461">
    <property type="entry name" value="6PGD"/>
    <property type="match status" value="1"/>
</dbReference>
<dbReference type="AlphaFoldDB" id="A0A316TSE0"/>
<feature type="binding site" evidence="14">
    <location>
        <position position="454"/>
    </location>
    <ligand>
        <name>substrate</name>
        <note>ligand shared between dimeric partners</note>
    </ligand>
</feature>
<protein>
    <recommendedName>
        <fullName evidence="6 12">6-phosphogluconate dehydrogenase, decarboxylating</fullName>
        <ecNumber evidence="5 12">1.1.1.44</ecNumber>
    </recommendedName>
</protein>
<dbReference type="InterPro" id="IPR006113">
    <property type="entry name" value="6PGDH_Gnd/GntZ"/>
</dbReference>
<feature type="binding site" description="in other chain" evidence="14">
    <location>
        <position position="196"/>
    </location>
    <ligand>
        <name>substrate</name>
        <note>ligand shared between dimeric partners</note>
    </ligand>
</feature>
<dbReference type="EC" id="1.1.1.44" evidence="5 12"/>
<dbReference type="InterPro" id="IPR008927">
    <property type="entry name" value="6-PGluconate_DH-like_C_sf"/>
</dbReference>
<dbReference type="Proteomes" id="UP000245533">
    <property type="component" value="Unassembled WGS sequence"/>
</dbReference>
<evidence type="ECO:0000256" key="15">
    <source>
        <dbReference type="RuleBase" id="RU000485"/>
    </source>
</evidence>
<organism evidence="18 19">
    <name type="scientific">Rhodohalobacter mucosus</name>
    <dbReference type="NCBI Taxonomy" id="2079485"/>
    <lineage>
        <taxon>Bacteria</taxon>
        <taxon>Pseudomonadati</taxon>
        <taxon>Balneolota</taxon>
        <taxon>Balneolia</taxon>
        <taxon>Balneolales</taxon>
        <taxon>Balneolaceae</taxon>
        <taxon>Rhodohalobacter</taxon>
    </lineage>
</organism>
<comment type="function">
    <text evidence="1 12">Catalyzes the oxidative decarboxylation of 6-phosphogluconate to ribulose 5-phosphate and CO(2), with concomitant reduction of NADP to NADPH.</text>
</comment>
<dbReference type="PIRSF" id="PIRSF000109">
    <property type="entry name" value="6PGD"/>
    <property type="match status" value="1"/>
</dbReference>
<dbReference type="Gene3D" id="1.20.5.320">
    <property type="entry name" value="6-Phosphogluconate Dehydrogenase, domain 3"/>
    <property type="match status" value="1"/>
</dbReference>
<dbReference type="EMBL" id="QGGB01000003">
    <property type="protein sequence ID" value="PWN07543.1"/>
    <property type="molecule type" value="Genomic_DNA"/>
</dbReference>
<feature type="binding site" description="in other chain" evidence="14">
    <location>
        <begin position="133"/>
        <end position="135"/>
    </location>
    <ligand>
        <name>substrate</name>
        <note>ligand shared between dimeric partners</note>
    </ligand>
</feature>
<dbReference type="Gene3D" id="1.10.1040.10">
    <property type="entry name" value="N-(1-d-carboxylethyl)-l-norvaline Dehydrogenase, domain 2"/>
    <property type="match status" value="1"/>
</dbReference>
<dbReference type="SUPFAM" id="SSF48179">
    <property type="entry name" value="6-phosphogluconate dehydrogenase C-terminal domain-like"/>
    <property type="match status" value="1"/>
</dbReference>
<feature type="domain" description="6-phosphogluconate dehydrogenase C-terminal" evidence="17">
    <location>
        <begin position="184"/>
        <end position="478"/>
    </location>
</feature>
<evidence type="ECO:0000313" key="19">
    <source>
        <dbReference type="Proteomes" id="UP000245533"/>
    </source>
</evidence>
<feature type="binding site" description="in other chain" evidence="14">
    <location>
        <position position="265"/>
    </location>
    <ligand>
        <name>substrate</name>
        <note>ligand shared between dimeric partners</note>
    </ligand>
</feature>
<dbReference type="InterPro" id="IPR013328">
    <property type="entry name" value="6PGD_dom2"/>
</dbReference>
<feature type="binding site" description="in other chain" evidence="14">
    <location>
        <position position="292"/>
    </location>
    <ligand>
        <name>substrate</name>
        <note>ligand shared between dimeric partners</note>
    </ligand>
</feature>
<sequence>MSQSDIGIYGLGLMGSNLALNFESHGHNVSVSNRTEGEGENLIASFMKEHGAGKRFTPSADLKEFVASIQKPRTILITITSGKPVDDFISSVLPHLDDWDTLVDCGNSHFEETRRRAASLRFKRINYAGVGISGGSEGARYGPSIMAGTTKKCWKSLEKILEPIAARSFDDTPCCLLAGSDGAGHFVKMVHNGIEYADMQILAEVYHIMRTLFKMHPSDISAKFRQWNYTSLGSYLLSISADILQVRDDSGVLLLDQILDSAEQKGTGRWTVQAASELGIQLPVVSASVDSRSLSALTGLRGRLSGSLFGPEPNSSSGLLRNTENALQHLEQAYLASRMIAAAEGFYLLTEASRHYKWTIDPSEIARIWQGGCIIRSELLRTIVAAYGQGSNFNHLLLSPIYSNRFRKLQEGWRETVTLAIKSGIHVPAMAASLQQYDALRSAYLPANLIQAQRDYFGSHGFRVINDPDGTHYHSNWNKQDLSDNTDDEPENSL</sequence>
<evidence type="ECO:0000256" key="14">
    <source>
        <dbReference type="PIRSR" id="PIRSR000109-2"/>
    </source>
</evidence>
<evidence type="ECO:0000256" key="5">
    <source>
        <dbReference type="ARBA" id="ARBA00013011"/>
    </source>
</evidence>
<dbReference type="Pfam" id="PF03446">
    <property type="entry name" value="NAD_binding_2"/>
    <property type="match status" value="1"/>
</dbReference>
<reference evidence="18 19" key="1">
    <citation type="submission" date="2018-05" db="EMBL/GenBank/DDBJ databases">
        <title>Rhodohalobacter halophilus gen. nov., sp. nov., a moderately halophilic member of the family Balneolaceae.</title>
        <authorList>
            <person name="Liu Z.-W."/>
        </authorList>
    </citation>
    <scope>NUCLEOTIDE SEQUENCE [LARGE SCALE GENOMIC DNA]</scope>
    <source>
        <strain evidence="18 19">8A47</strain>
    </source>
</reference>
<evidence type="ECO:0000256" key="1">
    <source>
        <dbReference type="ARBA" id="ARBA00002526"/>
    </source>
</evidence>
<dbReference type="UniPathway" id="UPA00115">
    <property type="reaction ID" value="UER00410"/>
</dbReference>
<dbReference type="GO" id="GO:0050661">
    <property type="term" value="F:NADP binding"/>
    <property type="evidence" value="ECO:0007669"/>
    <property type="project" value="InterPro"/>
</dbReference>
<comment type="subunit">
    <text evidence="4 12">Homodimer.</text>
</comment>
<evidence type="ECO:0000256" key="2">
    <source>
        <dbReference type="ARBA" id="ARBA00004874"/>
    </source>
</evidence>
<dbReference type="InterPro" id="IPR036291">
    <property type="entry name" value="NAD(P)-bd_dom_sf"/>
</dbReference>
<dbReference type="InterPro" id="IPR006114">
    <property type="entry name" value="6PGDH_C"/>
</dbReference>
<feature type="compositionally biased region" description="Acidic residues" evidence="16">
    <location>
        <begin position="484"/>
        <end position="494"/>
    </location>
</feature>
<evidence type="ECO:0000256" key="7">
    <source>
        <dbReference type="ARBA" id="ARBA00022857"/>
    </source>
</evidence>
<dbReference type="Gene3D" id="3.40.50.720">
    <property type="entry name" value="NAD(P)-binding Rossmann-like Domain"/>
    <property type="match status" value="1"/>
</dbReference>
<dbReference type="PRINTS" id="PR00076">
    <property type="entry name" value="6PGDHDRGNASE"/>
</dbReference>
<comment type="caution">
    <text evidence="18">The sequence shown here is derived from an EMBL/GenBank/DDBJ whole genome shotgun (WGS) entry which is preliminary data.</text>
</comment>
<evidence type="ECO:0000313" key="18">
    <source>
        <dbReference type="EMBL" id="PWN07543.1"/>
    </source>
</evidence>
<evidence type="ECO:0000256" key="4">
    <source>
        <dbReference type="ARBA" id="ARBA00011738"/>
    </source>
</evidence>
<dbReference type="SUPFAM" id="SSF51735">
    <property type="entry name" value="NAD(P)-binding Rossmann-fold domains"/>
    <property type="match status" value="1"/>
</dbReference>
<evidence type="ECO:0000256" key="8">
    <source>
        <dbReference type="ARBA" id="ARBA00023002"/>
    </source>
</evidence>
<feature type="binding site" description="in other chain" evidence="14">
    <location>
        <position position="107"/>
    </location>
    <ligand>
        <name>substrate</name>
        <note>ligand shared between dimeric partners</note>
    </ligand>
</feature>
<feature type="region of interest" description="Disordered" evidence="16">
    <location>
        <begin position="475"/>
        <end position="494"/>
    </location>
</feature>
<evidence type="ECO:0000256" key="11">
    <source>
        <dbReference type="ARBA" id="ARBA00048640"/>
    </source>
</evidence>
<dbReference type="InterPro" id="IPR006184">
    <property type="entry name" value="6PGdom_BS"/>
</dbReference>
<evidence type="ECO:0000256" key="6">
    <source>
        <dbReference type="ARBA" id="ARBA00018193"/>
    </source>
</evidence>
<feature type="active site" description="Proton donor" evidence="13">
    <location>
        <position position="195"/>
    </location>
</feature>
<keyword evidence="19" id="KW-1185">Reference proteome</keyword>
<comment type="catalytic activity">
    <reaction evidence="11 12 15">
        <text>6-phospho-D-gluconate + NADP(+) = D-ribulose 5-phosphate + CO2 + NADPH</text>
        <dbReference type="Rhea" id="RHEA:10116"/>
        <dbReference type="ChEBI" id="CHEBI:16526"/>
        <dbReference type="ChEBI" id="CHEBI:57783"/>
        <dbReference type="ChEBI" id="CHEBI:58121"/>
        <dbReference type="ChEBI" id="CHEBI:58349"/>
        <dbReference type="ChEBI" id="CHEBI:58759"/>
        <dbReference type="EC" id="1.1.1.44"/>
    </reaction>
</comment>
<name>A0A316TSE0_9BACT</name>
<evidence type="ECO:0000256" key="16">
    <source>
        <dbReference type="SAM" id="MobiDB-lite"/>
    </source>
</evidence>
<evidence type="ECO:0000256" key="9">
    <source>
        <dbReference type="ARBA" id="ARBA00023064"/>
    </source>
</evidence>
<dbReference type="NCBIfam" id="NF006765">
    <property type="entry name" value="PRK09287.1"/>
    <property type="match status" value="1"/>
</dbReference>
<feature type="binding site" evidence="14">
    <location>
        <position position="460"/>
    </location>
    <ligand>
        <name>substrate</name>
        <note>ligand shared between dimeric partners</note>
    </ligand>
</feature>
<accession>A0A316TSE0</accession>
<dbReference type="GO" id="GO:0006098">
    <property type="term" value="P:pentose-phosphate shunt"/>
    <property type="evidence" value="ECO:0007669"/>
    <property type="project" value="UniProtKB-UniPathway"/>
</dbReference>
<dbReference type="GO" id="GO:0004616">
    <property type="term" value="F:phosphogluconate dehydrogenase (decarboxylating) activity"/>
    <property type="evidence" value="ECO:0007669"/>
    <property type="project" value="UniProtKB-EC"/>
</dbReference>
<dbReference type="PANTHER" id="PTHR11811">
    <property type="entry name" value="6-PHOSPHOGLUCONATE DEHYDROGENASE"/>
    <property type="match status" value="1"/>
</dbReference>
<dbReference type="FunFam" id="1.10.1040.10:FF:000032">
    <property type="entry name" value="6-phosphogluconate dehydrogenase, decarboxylating"/>
    <property type="match status" value="1"/>
</dbReference>
<dbReference type="RefSeq" id="WP_109645356.1">
    <property type="nucleotide sequence ID" value="NZ_QGGB01000003.1"/>
</dbReference>
<dbReference type="NCBIfam" id="TIGR00873">
    <property type="entry name" value="gnd"/>
    <property type="match status" value="1"/>
</dbReference>
<keyword evidence="10 12" id="KW-0570">Pentose shunt</keyword>
<dbReference type="InterPro" id="IPR006183">
    <property type="entry name" value="Pgluconate_DH"/>
</dbReference>
<evidence type="ECO:0000256" key="3">
    <source>
        <dbReference type="ARBA" id="ARBA00008419"/>
    </source>
</evidence>
<keyword evidence="7 12" id="KW-0521">NADP</keyword>
<dbReference type="GO" id="GO:0019521">
    <property type="term" value="P:D-gluconate metabolic process"/>
    <property type="evidence" value="ECO:0007669"/>
    <property type="project" value="UniProtKB-KW"/>
</dbReference>